<name>A0A068SVD6_NEOGA</name>
<organism evidence="5 6">
    <name type="scientific">Neorhizobium galegae bv. orientalis str. HAMBI 540</name>
    <dbReference type="NCBI Taxonomy" id="1028800"/>
    <lineage>
        <taxon>Bacteria</taxon>
        <taxon>Pseudomonadati</taxon>
        <taxon>Pseudomonadota</taxon>
        <taxon>Alphaproteobacteria</taxon>
        <taxon>Hyphomicrobiales</taxon>
        <taxon>Rhizobiaceae</taxon>
        <taxon>Rhizobium/Agrobacterium group</taxon>
        <taxon>Neorhizobium</taxon>
    </lineage>
</organism>
<dbReference type="Gene3D" id="1.10.10.10">
    <property type="entry name" value="Winged helix-like DNA-binding domain superfamily/Winged helix DNA-binding domain"/>
    <property type="match status" value="1"/>
</dbReference>
<dbReference type="SUPFAM" id="SSF46785">
    <property type="entry name" value="Winged helix' DNA-binding domain"/>
    <property type="match status" value="1"/>
</dbReference>
<evidence type="ECO:0000313" key="6">
    <source>
        <dbReference type="Proteomes" id="UP000028181"/>
    </source>
</evidence>
<evidence type="ECO:0000256" key="2">
    <source>
        <dbReference type="ARBA" id="ARBA00023125"/>
    </source>
</evidence>
<dbReference type="InterPro" id="IPR036390">
    <property type="entry name" value="WH_DNA-bd_sf"/>
</dbReference>
<dbReference type="RefSeq" id="WP_046600483.1">
    <property type="nucleotide sequence ID" value="NZ_HG938353.1"/>
</dbReference>
<evidence type="ECO:0000256" key="3">
    <source>
        <dbReference type="ARBA" id="ARBA00023163"/>
    </source>
</evidence>
<protein>
    <submittedName>
        <fullName evidence="5">FCD domain protein</fullName>
    </submittedName>
</protein>
<dbReference type="PANTHER" id="PTHR43537">
    <property type="entry name" value="TRANSCRIPTIONAL REGULATOR, GNTR FAMILY"/>
    <property type="match status" value="1"/>
</dbReference>
<dbReference type="HOGENOM" id="CLU_017584_5_2_5"/>
<evidence type="ECO:0000313" key="5">
    <source>
        <dbReference type="EMBL" id="CDN50257.1"/>
    </source>
</evidence>
<keyword evidence="1" id="KW-0805">Transcription regulation</keyword>
<keyword evidence="2" id="KW-0238">DNA-binding</keyword>
<keyword evidence="6" id="KW-1185">Reference proteome</keyword>
<dbReference type="GeneID" id="24258948"/>
<dbReference type="Gene3D" id="1.20.120.530">
    <property type="entry name" value="GntR ligand-binding domain-like"/>
    <property type="match status" value="1"/>
</dbReference>
<dbReference type="eggNOG" id="COG1802">
    <property type="taxonomic scope" value="Bacteria"/>
</dbReference>
<feature type="domain" description="HTH gntR-type" evidence="4">
    <location>
        <begin position="20"/>
        <end position="87"/>
    </location>
</feature>
<evidence type="ECO:0000256" key="1">
    <source>
        <dbReference type="ARBA" id="ARBA00023015"/>
    </source>
</evidence>
<evidence type="ECO:0000259" key="4">
    <source>
        <dbReference type="PROSITE" id="PS50949"/>
    </source>
</evidence>
<dbReference type="EMBL" id="HG938353">
    <property type="protein sequence ID" value="CDN50257.1"/>
    <property type="molecule type" value="Genomic_DNA"/>
</dbReference>
<dbReference type="InterPro" id="IPR008920">
    <property type="entry name" value="TF_FadR/GntR_C"/>
</dbReference>
<sequence>MAEVTAIKKKRRVVQPAKPASLMEQVHDALRTQILTCAIRPGQELNEAEIAERFNISKTPAREALAALRQEGLVRSFPRRGYQVTPITFADMDELFDVRTILEAGAAELACTRLTGEQIDRLNSLADATYNQGEQLSLATFIRSNREFHVAIAEATGNGRLVQLLTHQIDALERFFYLGAQLRDVNNETSVSHHQIVETLARRDQAAAREIMIRHNEQTRQGLFQALATGRGYDLINL</sequence>
<accession>A0A068SVD6</accession>
<gene>
    <name evidence="5" type="ORF">RG540_CH41140</name>
</gene>
<reference evidence="6" key="1">
    <citation type="journal article" date="2014" name="BMC Genomics">
        <title>Genome sequencing of two Neorhizobium galegae strains reveals a noeT gene responsible for the unusual acetylation of the nodulation factors.</title>
        <authorList>
            <person name="Osterman J."/>
            <person name="Marsh J."/>
            <person name="Laine P.K."/>
            <person name="Zeng Z."/>
            <person name="Alatalo E."/>
            <person name="Sullivan J.T."/>
            <person name="Young J.P."/>
            <person name="Thomas-Oates J."/>
            <person name="Paulin L."/>
            <person name="Lindstrom K."/>
        </authorList>
    </citation>
    <scope>NUCLEOTIDE SEQUENCE [LARGE SCALE GENOMIC DNA]</scope>
    <source>
        <strain evidence="6">HAMBI 540</strain>
    </source>
</reference>
<dbReference type="KEGG" id="ngg:RG540_CH41140"/>
<dbReference type="InterPro" id="IPR011711">
    <property type="entry name" value="GntR_C"/>
</dbReference>
<dbReference type="InterPro" id="IPR036388">
    <property type="entry name" value="WH-like_DNA-bd_sf"/>
</dbReference>
<dbReference type="SMART" id="SM00345">
    <property type="entry name" value="HTH_GNTR"/>
    <property type="match status" value="1"/>
</dbReference>
<keyword evidence="3" id="KW-0804">Transcription</keyword>
<dbReference type="InterPro" id="IPR000524">
    <property type="entry name" value="Tscrpt_reg_HTH_GntR"/>
</dbReference>
<dbReference type="CDD" id="cd07377">
    <property type="entry name" value="WHTH_GntR"/>
    <property type="match status" value="1"/>
</dbReference>
<dbReference type="SUPFAM" id="SSF48008">
    <property type="entry name" value="GntR ligand-binding domain-like"/>
    <property type="match status" value="1"/>
</dbReference>
<dbReference type="Pfam" id="PF07729">
    <property type="entry name" value="FCD"/>
    <property type="match status" value="1"/>
</dbReference>
<dbReference type="PANTHER" id="PTHR43537:SF5">
    <property type="entry name" value="UXU OPERON TRANSCRIPTIONAL REGULATOR"/>
    <property type="match status" value="1"/>
</dbReference>
<dbReference type="OrthoDB" id="9028214at2"/>
<proteinExistence type="predicted"/>
<dbReference type="Proteomes" id="UP000028181">
    <property type="component" value="Chromosome I"/>
</dbReference>
<dbReference type="Pfam" id="PF00392">
    <property type="entry name" value="GntR"/>
    <property type="match status" value="1"/>
</dbReference>
<dbReference type="GO" id="GO:0003700">
    <property type="term" value="F:DNA-binding transcription factor activity"/>
    <property type="evidence" value="ECO:0007669"/>
    <property type="project" value="InterPro"/>
</dbReference>
<dbReference type="GO" id="GO:0003677">
    <property type="term" value="F:DNA binding"/>
    <property type="evidence" value="ECO:0007669"/>
    <property type="project" value="UniProtKB-KW"/>
</dbReference>
<dbReference type="PATRIC" id="fig|1028800.3.peg.4169"/>
<dbReference type="SMART" id="SM00895">
    <property type="entry name" value="FCD"/>
    <property type="match status" value="1"/>
</dbReference>
<dbReference type="PROSITE" id="PS50949">
    <property type="entry name" value="HTH_GNTR"/>
    <property type="match status" value="1"/>
</dbReference>
<dbReference type="AlphaFoldDB" id="A0A068SVD6"/>